<dbReference type="Gene3D" id="2.160.20.10">
    <property type="entry name" value="Single-stranded right-handed beta-helix, Pectin lyase-like"/>
    <property type="match status" value="1"/>
</dbReference>
<evidence type="ECO:0000256" key="10">
    <source>
        <dbReference type="PROSITE-ProRule" id="PRU10052"/>
    </source>
</evidence>
<evidence type="ECO:0000256" key="11">
    <source>
        <dbReference type="RuleBase" id="RU361169"/>
    </source>
</evidence>
<dbReference type="PANTHER" id="PTHR31884:SF1">
    <property type="entry name" value="POLYGALACTURONASE"/>
    <property type="match status" value="1"/>
</dbReference>
<comment type="similarity">
    <text evidence="1 11">Belongs to the glycosyl hydrolase 28 family.</text>
</comment>
<accession>A0A286K5J5</accession>
<organism evidence="12">
    <name type="scientific">Lygus lineolaris</name>
    <name type="common">Tarnished plant bug</name>
    <dbReference type="NCBI Taxonomy" id="50650"/>
    <lineage>
        <taxon>Eukaryota</taxon>
        <taxon>Metazoa</taxon>
        <taxon>Ecdysozoa</taxon>
        <taxon>Arthropoda</taxon>
        <taxon>Hexapoda</taxon>
        <taxon>Insecta</taxon>
        <taxon>Pterygota</taxon>
        <taxon>Neoptera</taxon>
        <taxon>Paraneoptera</taxon>
        <taxon>Hemiptera</taxon>
        <taxon>Heteroptera</taxon>
        <taxon>Panheteroptera</taxon>
        <taxon>Cimicomorpha</taxon>
        <taxon>Miridae</taxon>
        <taxon>Mirini</taxon>
        <taxon>Lygus</taxon>
    </lineage>
</organism>
<evidence type="ECO:0000256" key="7">
    <source>
        <dbReference type="ARBA" id="ARBA00023295"/>
    </source>
</evidence>
<evidence type="ECO:0000256" key="4">
    <source>
        <dbReference type="ARBA" id="ARBA00022737"/>
    </source>
</evidence>
<sequence length="377" mass="40924">MYLDQSATVFVNASLVFSLNMELLLRTLGGLLLIAVATKGFDLTNFDQLEAAKKSADKRIVIRDLFVPSGKQLDLKNLQEGTVIEFTGRVTFGFAEWDGFMVVIKGKNIRVLGKPGHLIDVEGHRWWDGLGGKGGKRKPRFMQVTLEDSLVSGLNIKNTPKDCFIANFCKNLRIENINVDIKDGDKKGGGHNTDGINCGGSSNVTISNCKVHNQDDCFAIGSGRDIVFENNVCTGGHGISIGSMGKGKVVERLTVRNCVVIKNTNGVRIKSRKGETGLVKDITFENIELQGVTQYGIIIHGNYPDNGPKSEPTPFPIENLTINNVHGTVGRGAANILVWVTPGSAKNWKWNSNITGGKRRLSCKGVPSGINMPCGKI</sequence>
<gene>
    <name evidence="12" type="primary">PG28</name>
</gene>
<dbReference type="GO" id="GO:0071555">
    <property type="term" value="P:cell wall organization"/>
    <property type="evidence" value="ECO:0007669"/>
    <property type="project" value="UniProtKB-KW"/>
</dbReference>
<name>A0A286K5J5_LYGLI</name>
<keyword evidence="7 11" id="KW-0326">Glycosidase</keyword>
<dbReference type="AlphaFoldDB" id="A0A286K5J5"/>
<comment type="catalytic activity">
    <reaction evidence="9">
        <text>(1,4-alpha-D-galacturonosyl)n+m + H2O = (1,4-alpha-D-galacturonosyl)n + (1,4-alpha-D-galacturonosyl)m.</text>
        <dbReference type="EC" id="3.2.1.15"/>
    </reaction>
</comment>
<dbReference type="PANTHER" id="PTHR31884">
    <property type="entry name" value="POLYGALACTURONASE"/>
    <property type="match status" value="1"/>
</dbReference>
<evidence type="ECO:0000256" key="5">
    <source>
        <dbReference type="ARBA" id="ARBA00022801"/>
    </source>
</evidence>
<dbReference type="InterPro" id="IPR006626">
    <property type="entry name" value="PbH1"/>
</dbReference>
<dbReference type="EC" id="3.2.1.15" evidence="2"/>
<dbReference type="InterPro" id="IPR000743">
    <property type="entry name" value="Glyco_hydro_28"/>
</dbReference>
<dbReference type="Pfam" id="PF00295">
    <property type="entry name" value="Glyco_hydro_28"/>
    <property type="match status" value="1"/>
</dbReference>
<keyword evidence="5 11" id="KW-0378">Hydrolase</keyword>
<dbReference type="EMBL" id="KT587270">
    <property type="protein sequence ID" value="AOH73337.1"/>
    <property type="molecule type" value="mRNA"/>
</dbReference>
<keyword evidence="6" id="KW-1015">Disulfide bond</keyword>
<keyword evidence="4" id="KW-0677">Repeat</keyword>
<dbReference type="SUPFAM" id="SSF51126">
    <property type="entry name" value="Pectin lyase-like"/>
    <property type="match status" value="1"/>
</dbReference>
<feature type="active site" evidence="10">
    <location>
        <position position="237"/>
    </location>
</feature>
<evidence type="ECO:0000256" key="6">
    <source>
        <dbReference type="ARBA" id="ARBA00023157"/>
    </source>
</evidence>
<evidence type="ECO:0000256" key="8">
    <source>
        <dbReference type="ARBA" id="ARBA00023316"/>
    </source>
</evidence>
<dbReference type="InterPro" id="IPR011050">
    <property type="entry name" value="Pectin_lyase_fold/virulence"/>
</dbReference>
<dbReference type="SMART" id="SM00710">
    <property type="entry name" value="PbH1"/>
    <property type="match status" value="4"/>
</dbReference>
<dbReference type="PROSITE" id="PS00502">
    <property type="entry name" value="POLYGALACTURONASE"/>
    <property type="match status" value="1"/>
</dbReference>
<evidence type="ECO:0000256" key="3">
    <source>
        <dbReference type="ARBA" id="ARBA00022729"/>
    </source>
</evidence>
<dbReference type="GO" id="GO:0045490">
    <property type="term" value="P:pectin catabolic process"/>
    <property type="evidence" value="ECO:0007669"/>
    <property type="project" value="TreeGrafter"/>
</dbReference>
<evidence type="ECO:0000256" key="2">
    <source>
        <dbReference type="ARBA" id="ARBA00012736"/>
    </source>
</evidence>
<proteinExistence type="evidence at transcript level"/>
<dbReference type="InterPro" id="IPR050434">
    <property type="entry name" value="Glycosyl_hydrlase_28"/>
</dbReference>
<dbReference type="GO" id="GO:0004650">
    <property type="term" value="F:polygalacturonase activity"/>
    <property type="evidence" value="ECO:0007669"/>
    <property type="project" value="UniProtKB-EC"/>
</dbReference>
<evidence type="ECO:0000313" key="12">
    <source>
        <dbReference type="EMBL" id="AOH73337.1"/>
    </source>
</evidence>
<evidence type="ECO:0000256" key="9">
    <source>
        <dbReference type="ARBA" id="ARBA00034074"/>
    </source>
</evidence>
<dbReference type="GO" id="GO:0005576">
    <property type="term" value="C:extracellular region"/>
    <property type="evidence" value="ECO:0007669"/>
    <property type="project" value="TreeGrafter"/>
</dbReference>
<keyword evidence="8" id="KW-0961">Cell wall biogenesis/degradation</keyword>
<keyword evidence="3" id="KW-0732">Signal</keyword>
<protein>
    <recommendedName>
        <fullName evidence="2">endo-polygalacturonase</fullName>
        <ecNumber evidence="2">3.2.1.15</ecNumber>
    </recommendedName>
</protein>
<reference evidence="12" key="1">
    <citation type="submission" date="2015-08" db="EMBL/GenBank/DDBJ databases">
        <title>Gut and Salivary Gland Digestive Enzyme Expression Profiles of Tarnished Plant Bugs Fed on Different Host Plants.</title>
        <authorList>
            <person name="Perera O.P."/>
            <person name="Snodgrass G.L."/>
        </authorList>
    </citation>
    <scope>NUCLEOTIDE SEQUENCE</scope>
</reference>
<dbReference type="InterPro" id="IPR012334">
    <property type="entry name" value="Pectin_lyas_fold"/>
</dbReference>
<evidence type="ECO:0000256" key="1">
    <source>
        <dbReference type="ARBA" id="ARBA00008834"/>
    </source>
</evidence>